<dbReference type="RefSeq" id="XP_003323046.2">
    <property type="nucleotide sequence ID" value="XM_003322998.2"/>
</dbReference>
<evidence type="ECO:0000313" key="1">
    <source>
        <dbReference type="EMBL" id="EFP78627.2"/>
    </source>
</evidence>
<accession>E3K2Q8</accession>
<reference evidence="2" key="2">
    <citation type="journal article" date="2011" name="Proc. Natl. Acad. Sci. U.S.A.">
        <title>Obligate biotrophy features unraveled by the genomic analysis of rust fungi.</title>
        <authorList>
            <person name="Duplessis S."/>
            <person name="Cuomo C.A."/>
            <person name="Lin Y.-C."/>
            <person name="Aerts A."/>
            <person name="Tisserant E."/>
            <person name="Veneault-Fourrey C."/>
            <person name="Joly D.L."/>
            <person name="Hacquard S."/>
            <person name="Amselem J."/>
            <person name="Cantarel B.L."/>
            <person name="Chiu R."/>
            <person name="Coutinho P.M."/>
            <person name="Feau N."/>
            <person name="Field M."/>
            <person name="Frey P."/>
            <person name="Gelhaye E."/>
            <person name="Goldberg J."/>
            <person name="Grabherr M.G."/>
            <person name="Kodira C.D."/>
            <person name="Kohler A."/>
            <person name="Kuees U."/>
            <person name="Lindquist E.A."/>
            <person name="Lucas S.M."/>
            <person name="Mago R."/>
            <person name="Mauceli E."/>
            <person name="Morin E."/>
            <person name="Murat C."/>
            <person name="Pangilinan J.L."/>
            <person name="Park R."/>
            <person name="Pearson M."/>
            <person name="Quesneville H."/>
            <person name="Rouhier N."/>
            <person name="Sakthikumar S."/>
            <person name="Salamov A.A."/>
            <person name="Schmutz J."/>
            <person name="Selles B."/>
            <person name="Shapiro H."/>
            <person name="Tanguay P."/>
            <person name="Tuskan G.A."/>
            <person name="Henrissat B."/>
            <person name="Van de Peer Y."/>
            <person name="Rouze P."/>
            <person name="Ellis J.G."/>
            <person name="Dodds P.N."/>
            <person name="Schein J.E."/>
            <person name="Zhong S."/>
            <person name="Hamelin R.C."/>
            <person name="Grigoriev I.V."/>
            <person name="Szabo L.J."/>
            <person name="Martin F."/>
        </authorList>
    </citation>
    <scope>NUCLEOTIDE SEQUENCE [LARGE SCALE GENOMIC DNA]</scope>
    <source>
        <strain evidence="2">CRL 75-36-700-3 / race SCCL</strain>
    </source>
</reference>
<reference key="1">
    <citation type="submission" date="2007-01" db="EMBL/GenBank/DDBJ databases">
        <title>The Genome Sequence of Puccinia graminis f. sp. tritici Strain CRL 75-36-700-3.</title>
        <authorList>
            <consortium name="The Broad Institute Genome Sequencing Platform"/>
            <person name="Birren B."/>
            <person name="Lander E."/>
            <person name="Galagan J."/>
            <person name="Nusbaum C."/>
            <person name="Devon K."/>
            <person name="Cuomo C."/>
            <person name="Jaffe D."/>
            <person name="Butler J."/>
            <person name="Alvarez P."/>
            <person name="Gnerre S."/>
            <person name="Grabherr M."/>
            <person name="Mauceli E."/>
            <person name="Brockman W."/>
            <person name="Young S."/>
            <person name="LaButti K."/>
            <person name="Sykes S."/>
            <person name="DeCaprio D."/>
            <person name="Crawford M."/>
            <person name="Koehrsen M."/>
            <person name="Engels R."/>
            <person name="Montgomery P."/>
            <person name="Pearson M."/>
            <person name="Howarth C."/>
            <person name="Larson L."/>
            <person name="White J."/>
            <person name="Zeng Q."/>
            <person name="Kodira C."/>
            <person name="Yandava C."/>
            <person name="Alvarado L."/>
            <person name="O'Leary S."/>
            <person name="Szabo L."/>
            <person name="Dean R."/>
            <person name="Schein J."/>
        </authorList>
    </citation>
    <scope>NUCLEOTIDE SEQUENCE</scope>
    <source>
        <strain>CRL 75-36-700-3</strain>
    </source>
</reference>
<dbReference type="VEuPathDB" id="FungiDB:PGTG_04583"/>
<dbReference type="InParanoid" id="E3K2Q8"/>
<dbReference type="AlphaFoldDB" id="E3K2Q8"/>
<dbReference type="KEGG" id="pgr:PGTG_04583"/>
<dbReference type="HOGENOM" id="CLU_2005031_0_0_1"/>
<sequence>MEGHVLIIRNFQLGRSLSIGGWSPAQIRLCDYKCLRPIGTPFKGRWIRCLPPHLPSIHPDFPGKPIICLFIWKATGHRLFYHRDSITSFFPPNSSARTSTSCNGSHLTRYVDIFQLFDCAICLL</sequence>
<gene>
    <name evidence="1" type="ORF">PGTG_04583</name>
</gene>
<name>E3K2Q8_PUCGT</name>
<dbReference type="Proteomes" id="UP000008783">
    <property type="component" value="Unassembled WGS sequence"/>
</dbReference>
<organism evidence="1 2">
    <name type="scientific">Puccinia graminis f. sp. tritici (strain CRL 75-36-700-3 / race SCCL)</name>
    <name type="common">Black stem rust fungus</name>
    <dbReference type="NCBI Taxonomy" id="418459"/>
    <lineage>
        <taxon>Eukaryota</taxon>
        <taxon>Fungi</taxon>
        <taxon>Dikarya</taxon>
        <taxon>Basidiomycota</taxon>
        <taxon>Pucciniomycotina</taxon>
        <taxon>Pucciniomycetes</taxon>
        <taxon>Pucciniales</taxon>
        <taxon>Pucciniaceae</taxon>
        <taxon>Puccinia</taxon>
    </lineage>
</organism>
<keyword evidence="2" id="KW-1185">Reference proteome</keyword>
<dbReference type="EMBL" id="DS178270">
    <property type="protein sequence ID" value="EFP78627.2"/>
    <property type="molecule type" value="Genomic_DNA"/>
</dbReference>
<evidence type="ECO:0000313" key="2">
    <source>
        <dbReference type="Proteomes" id="UP000008783"/>
    </source>
</evidence>
<proteinExistence type="predicted"/>
<protein>
    <submittedName>
        <fullName evidence="1">Uncharacterized protein</fullName>
    </submittedName>
</protein>
<dbReference type="GeneID" id="10536480"/>